<reference evidence="2" key="1">
    <citation type="submission" date="2021-12" db="EMBL/GenBank/DDBJ databases">
        <authorList>
            <person name="King R."/>
        </authorList>
    </citation>
    <scope>NUCLEOTIDE SEQUENCE</scope>
</reference>
<sequence>MRDKWQPTGPIRPPDCIISSKARDKNNFGFKPLYEYEKKPHMNYLISFEYQRMWFKDRKEYEKKMYAKPEAKSVPPPKRKSTEEGGDDEDEEEAPRPKPKGVSGNPGIVQTERSYFNRAFVQRLMMYKRPTKLQLQEHLVAQLRKSKKNKEKTDTFVSLKYKPRCLVK</sequence>
<keyword evidence="3" id="KW-1185">Reference proteome</keyword>
<evidence type="ECO:0000313" key="3">
    <source>
        <dbReference type="Proteomes" id="UP001154078"/>
    </source>
</evidence>
<protein>
    <submittedName>
        <fullName evidence="2">Uncharacterized protein</fullName>
    </submittedName>
</protein>
<evidence type="ECO:0000256" key="1">
    <source>
        <dbReference type="SAM" id="MobiDB-lite"/>
    </source>
</evidence>
<name>A0A9P0FFE5_BRAAE</name>
<feature type="compositionally biased region" description="Acidic residues" evidence="1">
    <location>
        <begin position="84"/>
        <end position="93"/>
    </location>
</feature>
<dbReference type="OrthoDB" id="7762929at2759"/>
<proteinExistence type="predicted"/>
<feature type="region of interest" description="Disordered" evidence="1">
    <location>
        <begin position="66"/>
        <end position="108"/>
    </location>
</feature>
<dbReference type="AlphaFoldDB" id="A0A9P0FFE5"/>
<feature type="region of interest" description="Disordered" evidence="1">
    <location>
        <begin position="1"/>
        <end position="22"/>
    </location>
</feature>
<dbReference type="Proteomes" id="UP001154078">
    <property type="component" value="Chromosome 2"/>
</dbReference>
<evidence type="ECO:0000313" key="2">
    <source>
        <dbReference type="EMBL" id="CAH0550959.1"/>
    </source>
</evidence>
<dbReference type="EMBL" id="OV121133">
    <property type="protein sequence ID" value="CAH0550959.1"/>
    <property type="molecule type" value="Genomic_DNA"/>
</dbReference>
<gene>
    <name evidence="2" type="ORF">MELIAE_LOCUS3665</name>
</gene>
<accession>A0A9P0FFE5</accession>
<organism evidence="2 3">
    <name type="scientific">Brassicogethes aeneus</name>
    <name type="common">Rape pollen beetle</name>
    <name type="synonym">Meligethes aeneus</name>
    <dbReference type="NCBI Taxonomy" id="1431903"/>
    <lineage>
        <taxon>Eukaryota</taxon>
        <taxon>Metazoa</taxon>
        <taxon>Ecdysozoa</taxon>
        <taxon>Arthropoda</taxon>
        <taxon>Hexapoda</taxon>
        <taxon>Insecta</taxon>
        <taxon>Pterygota</taxon>
        <taxon>Neoptera</taxon>
        <taxon>Endopterygota</taxon>
        <taxon>Coleoptera</taxon>
        <taxon>Polyphaga</taxon>
        <taxon>Cucujiformia</taxon>
        <taxon>Nitidulidae</taxon>
        <taxon>Meligethinae</taxon>
        <taxon>Brassicogethes</taxon>
    </lineage>
</organism>